<dbReference type="Ensembl" id="ENSLLTT00000000758.1">
    <property type="protein sequence ID" value="ENSLLTP00000000733.1"/>
    <property type="gene ID" value="ENSLLTG00000000578.1"/>
</dbReference>
<keyword evidence="3" id="KW-1185">Reference proteome</keyword>
<evidence type="ECO:0000256" key="1">
    <source>
        <dbReference type="SAM" id="Phobius"/>
    </source>
</evidence>
<feature type="transmembrane region" description="Helical" evidence="1">
    <location>
        <begin position="36"/>
        <end position="57"/>
    </location>
</feature>
<evidence type="ECO:0000313" key="3">
    <source>
        <dbReference type="Proteomes" id="UP000694406"/>
    </source>
</evidence>
<name>A0A8C5RFN7_LATLA</name>
<keyword evidence="1" id="KW-0812">Transmembrane</keyword>
<dbReference type="Proteomes" id="UP000694406">
    <property type="component" value="Unplaced"/>
</dbReference>
<sequence length="78" mass="9125">MLSHYTRNTKLRNCCEPGMRRSFGEKKNVALHLPKALMHLTVLIIFCILLICAISVLQSKKPSYKYFHGKWRKSRSEC</sequence>
<reference evidence="2" key="1">
    <citation type="submission" date="2025-08" db="UniProtKB">
        <authorList>
            <consortium name="Ensembl"/>
        </authorList>
    </citation>
    <scope>IDENTIFICATION</scope>
</reference>
<protein>
    <submittedName>
        <fullName evidence="2">Uncharacterized protein</fullName>
    </submittedName>
</protein>
<accession>A0A8C5RFN7</accession>
<organism evidence="2 3">
    <name type="scientific">Laticauda laticaudata</name>
    <name type="common">Blue-ringed sea krait</name>
    <name type="synonym">Blue-lipped sea krait</name>
    <dbReference type="NCBI Taxonomy" id="8630"/>
    <lineage>
        <taxon>Eukaryota</taxon>
        <taxon>Metazoa</taxon>
        <taxon>Chordata</taxon>
        <taxon>Craniata</taxon>
        <taxon>Vertebrata</taxon>
        <taxon>Euteleostomi</taxon>
        <taxon>Lepidosauria</taxon>
        <taxon>Squamata</taxon>
        <taxon>Bifurcata</taxon>
        <taxon>Unidentata</taxon>
        <taxon>Episquamata</taxon>
        <taxon>Toxicofera</taxon>
        <taxon>Serpentes</taxon>
        <taxon>Colubroidea</taxon>
        <taxon>Elapidae</taxon>
        <taxon>Laticaudinae</taxon>
        <taxon>Laticauda</taxon>
    </lineage>
</organism>
<reference evidence="2" key="2">
    <citation type="submission" date="2025-09" db="UniProtKB">
        <authorList>
            <consortium name="Ensembl"/>
        </authorList>
    </citation>
    <scope>IDENTIFICATION</scope>
</reference>
<proteinExistence type="predicted"/>
<evidence type="ECO:0000313" key="2">
    <source>
        <dbReference type="Ensembl" id="ENSLLTP00000000733.1"/>
    </source>
</evidence>
<dbReference type="AlphaFoldDB" id="A0A8C5RFN7"/>
<keyword evidence="1" id="KW-0472">Membrane</keyword>
<keyword evidence="1" id="KW-1133">Transmembrane helix</keyword>